<dbReference type="AlphaFoldDB" id="A0A133UA64"/>
<evidence type="ECO:0000313" key="3">
    <source>
        <dbReference type="Proteomes" id="UP000070163"/>
    </source>
</evidence>
<organism evidence="2 3">
    <name type="scientific">candidate division MSBL1 archaeon SCGC-AAA259A05</name>
    <dbReference type="NCBI Taxonomy" id="1698259"/>
    <lineage>
        <taxon>Archaea</taxon>
        <taxon>Methanobacteriati</taxon>
        <taxon>Methanobacteriota</taxon>
        <taxon>candidate division MSBL1</taxon>
    </lineage>
</organism>
<protein>
    <submittedName>
        <fullName evidence="2">Uncharacterized protein</fullName>
    </submittedName>
</protein>
<feature type="region of interest" description="Disordered" evidence="1">
    <location>
        <begin position="17"/>
        <end position="60"/>
    </location>
</feature>
<dbReference type="Proteomes" id="UP000070163">
    <property type="component" value="Unassembled WGS sequence"/>
</dbReference>
<dbReference type="EMBL" id="LHXJ01000023">
    <property type="protein sequence ID" value="KXA91056.1"/>
    <property type="molecule type" value="Genomic_DNA"/>
</dbReference>
<evidence type="ECO:0000313" key="2">
    <source>
        <dbReference type="EMBL" id="KXA91056.1"/>
    </source>
</evidence>
<gene>
    <name evidence="2" type="ORF">AKJ57_02590</name>
</gene>
<name>A0A133UA64_9EURY</name>
<feature type="compositionally biased region" description="Acidic residues" evidence="1">
    <location>
        <begin position="43"/>
        <end position="53"/>
    </location>
</feature>
<proteinExistence type="predicted"/>
<sequence>MIDMISENYTKAEIQSWSEEVEGKAPKEKEIEEIESAEAGVGEPEEGLGEPSEEGAKKREEISTQTIIGIIIALAVVGNNRYCSVPDSLKGAISAGRWLSLLLFC</sequence>
<accession>A0A133UA64</accession>
<reference evidence="2 3" key="1">
    <citation type="journal article" date="2016" name="Sci. Rep.">
        <title>Metabolic traits of an uncultured archaeal lineage -MSBL1- from brine pools of the Red Sea.</title>
        <authorList>
            <person name="Mwirichia R."/>
            <person name="Alam I."/>
            <person name="Rashid M."/>
            <person name="Vinu M."/>
            <person name="Ba-Alawi W."/>
            <person name="Anthony Kamau A."/>
            <person name="Kamanda Ngugi D."/>
            <person name="Goker M."/>
            <person name="Klenk H.P."/>
            <person name="Bajic V."/>
            <person name="Stingl U."/>
        </authorList>
    </citation>
    <scope>NUCLEOTIDE SEQUENCE [LARGE SCALE GENOMIC DNA]</scope>
    <source>
        <strain evidence="2">SCGC-AAA259A05</strain>
    </source>
</reference>
<evidence type="ECO:0000256" key="1">
    <source>
        <dbReference type="SAM" id="MobiDB-lite"/>
    </source>
</evidence>
<feature type="compositionally biased region" description="Basic and acidic residues" evidence="1">
    <location>
        <begin position="21"/>
        <end position="30"/>
    </location>
</feature>
<keyword evidence="3" id="KW-1185">Reference proteome</keyword>
<comment type="caution">
    <text evidence="2">The sequence shown here is derived from an EMBL/GenBank/DDBJ whole genome shotgun (WGS) entry which is preliminary data.</text>
</comment>